<evidence type="ECO:0000256" key="2">
    <source>
        <dbReference type="ARBA" id="ARBA00023015"/>
    </source>
</evidence>
<dbReference type="CDD" id="cd06171">
    <property type="entry name" value="Sigma70_r4"/>
    <property type="match status" value="1"/>
</dbReference>
<organism evidence="7 8">
    <name type="scientific">Rapidithrix thailandica</name>
    <dbReference type="NCBI Taxonomy" id="413964"/>
    <lineage>
        <taxon>Bacteria</taxon>
        <taxon>Pseudomonadati</taxon>
        <taxon>Bacteroidota</taxon>
        <taxon>Cytophagia</taxon>
        <taxon>Cytophagales</taxon>
        <taxon>Flammeovirgaceae</taxon>
        <taxon>Rapidithrix</taxon>
    </lineage>
</organism>
<keyword evidence="3" id="KW-0731">Sigma factor</keyword>
<evidence type="ECO:0000313" key="7">
    <source>
        <dbReference type="EMBL" id="MEN7550942.1"/>
    </source>
</evidence>
<dbReference type="PANTHER" id="PTHR43133">
    <property type="entry name" value="RNA POLYMERASE ECF-TYPE SIGMA FACTO"/>
    <property type="match status" value="1"/>
</dbReference>
<gene>
    <name evidence="7" type="ORF">AAG747_23680</name>
</gene>
<dbReference type="AlphaFoldDB" id="A0AAW9SBW6"/>
<dbReference type="InterPro" id="IPR013325">
    <property type="entry name" value="RNA_pol_sigma_r2"/>
</dbReference>
<dbReference type="Pfam" id="PF04542">
    <property type="entry name" value="Sigma70_r2"/>
    <property type="match status" value="1"/>
</dbReference>
<feature type="domain" description="RNA polymerase sigma-70 region 2" evidence="5">
    <location>
        <begin position="26"/>
        <end position="92"/>
    </location>
</feature>
<dbReference type="InterPro" id="IPR036388">
    <property type="entry name" value="WH-like_DNA-bd_sf"/>
</dbReference>
<accession>A0AAW9SBW6</accession>
<dbReference type="GO" id="GO:0016987">
    <property type="term" value="F:sigma factor activity"/>
    <property type="evidence" value="ECO:0007669"/>
    <property type="project" value="UniProtKB-KW"/>
</dbReference>
<dbReference type="SUPFAM" id="SSF88659">
    <property type="entry name" value="Sigma3 and sigma4 domains of RNA polymerase sigma factors"/>
    <property type="match status" value="1"/>
</dbReference>
<dbReference type="InterPro" id="IPR039425">
    <property type="entry name" value="RNA_pol_sigma-70-like"/>
</dbReference>
<dbReference type="Gene3D" id="1.10.1740.10">
    <property type="match status" value="1"/>
</dbReference>
<dbReference type="GO" id="GO:0003677">
    <property type="term" value="F:DNA binding"/>
    <property type="evidence" value="ECO:0007669"/>
    <property type="project" value="InterPro"/>
</dbReference>
<dbReference type="InterPro" id="IPR007627">
    <property type="entry name" value="RNA_pol_sigma70_r2"/>
</dbReference>
<name>A0AAW9SBW6_9BACT</name>
<keyword evidence="4" id="KW-0804">Transcription</keyword>
<evidence type="ECO:0000259" key="5">
    <source>
        <dbReference type="Pfam" id="PF04542"/>
    </source>
</evidence>
<evidence type="ECO:0000259" key="6">
    <source>
        <dbReference type="Pfam" id="PF08281"/>
    </source>
</evidence>
<dbReference type="EMBL" id="JBDKWZ010000018">
    <property type="protein sequence ID" value="MEN7550942.1"/>
    <property type="molecule type" value="Genomic_DNA"/>
</dbReference>
<dbReference type="Proteomes" id="UP001403385">
    <property type="component" value="Unassembled WGS sequence"/>
</dbReference>
<comment type="similarity">
    <text evidence="1">Belongs to the sigma-70 factor family. ECF subfamily.</text>
</comment>
<keyword evidence="2" id="KW-0805">Transcription regulation</keyword>
<reference evidence="7 8" key="1">
    <citation type="submission" date="2024-04" db="EMBL/GenBank/DDBJ databases">
        <title>Novel genus in family Flammeovirgaceae.</title>
        <authorList>
            <person name="Nguyen T.H."/>
            <person name="Vuong T.Q."/>
            <person name="Le H."/>
            <person name="Kim S.-G."/>
        </authorList>
    </citation>
    <scope>NUCLEOTIDE SEQUENCE [LARGE SCALE GENOMIC DNA]</scope>
    <source>
        <strain evidence="7 8">JCM 23209</strain>
    </source>
</reference>
<evidence type="ECO:0000256" key="1">
    <source>
        <dbReference type="ARBA" id="ARBA00010641"/>
    </source>
</evidence>
<dbReference type="Gene3D" id="1.10.10.10">
    <property type="entry name" value="Winged helix-like DNA-binding domain superfamily/Winged helix DNA-binding domain"/>
    <property type="match status" value="1"/>
</dbReference>
<dbReference type="InterPro" id="IPR013249">
    <property type="entry name" value="RNA_pol_sigma70_r4_t2"/>
</dbReference>
<dbReference type="NCBIfam" id="TIGR02937">
    <property type="entry name" value="sigma70-ECF"/>
    <property type="match status" value="1"/>
</dbReference>
<evidence type="ECO:0000313" key="8">
    <source>
        <dbReference type="Proteomes" id="UP001403385"/>
    </source>
</evidence>
<dbReference type="InterPro" id="IPR013324">
    <property type="entry name" value="RNA_pol_sigma_r3/r4-like"/>
</dbReference>
<dbReference type="SUPFAM" id="SSF88946">
    <property type="entry name" value="Sigma2 domain of RNA polymerase sigma factors"/>
    <property type="match status" value="1"/>
</dbReference>
<sequence>MSRDKSANTKLLKACINNDRGAQKELYKLYYGYGMSICLRYADSKNEAAEILNDGFMKIFKYLKSFDLSKPFKPWFSRIMVNAAVDYFHKSNKKIETEELDKAREVADDANIIAGISYSEIIEIMQKLPPSYRTVFNLHVIEGYSHEEIAEQLGVSVGTTKSNLFKARKCLKEMLEKVLEKPYAG</sequence>
<dbReference type="InterPro" id="IPR014284">
    <property type="entry name" value="RNA_pol_sigma-70_dom"/>
</dbReference>
<dbReference type="RefSeq" id="WP_346823724.1">
    <property type="nucleotide sequence ID" value="NZ_JBDKWZ010000018.1"/>
</dbReference>
<evidence type="ECO:0000256" key="3">
    <source>
        <dbReference type="ARBA" id="ARBA00023082"/>
    </source>
</evidence>
<proteinExistence type="inferred from homology"/>
<comment type="caution">
    <text evidence="7">The sequence shown here is derived from an EMBL/GenBank/DDBJ whole genome shotgun (WGS) entry which is preliminary data.</text>
</comment>
<keyword evidence="8" id="KW-1185">Reference proteome</keyword>
<dbReference type="Pfam" id="PF08281">
    <property type="entry name" value="Sigma70_r4_2"/>
    <property type="match status" value="1"/>
</dbReference>
<dbReference type="GO" id="GO:0006352">
    <property type="term" value="P:DNA-templated transcription initiation"/>
    <property type="evidence" value="ECO:0007669"/>
    <property type="project" value="InterPro"/>
</dbReference>
<feature type="domain" description="RNA polymerase sigma factor 70 region 4 type 2" evidence="6">
    <location>
        <begin position="120"/>
        <end position="171"/>
    </location>
</feature>
<dbReference type="PANTHER" id="PTHR43133:SF46">
    <property type="entry name" value="RNA POLYMERASE SIGMA-70 FACTOR ECF SUBFAMILY"/>
    <property type="match status" value="1"/>
</dbReference>
<protein>
    <submittedName>
        <fullName evidence="7">RNA polymerase sigma factor</fullName>
    </submittedName>
</protein>
<evidence type="ECO:0000256" key="4">
    <source>
        <dbReference type="ARBA" id="ARBA00023163"/>
    </source>
</evidence>